<dbReference type="SUPFAM" id="SSF161084">
    <property type="entry name" value="MAPEG domain-like"/>
    <property type="match status" value="1"/>
</dbReference>
<dbReference type="GO" id="GO:0004364">
    <property type="term" value="F:glutathione transferase activity"/>
    <property type="evidence" value="ECO:0007669"/>
    <property type="project" value="TreeGrafter"/>
</dbReference>
<reference evidence="6" key="1">
    <citation type="submission" date="2017-01" db="EMBL/GenBank/DDBJ databases">
        <authorList>
            <person name="Mah S.A."/>
            <person name="Swanson W.J."/>
            <person name="Moy G.W."/>
            <person name="Vacquier V.D."/>
        </authorList>
    </citation>
    <scope>NUCLEOTIDE SEQUENCE [LARGE SCALE GENOMIC DNA]</scope>
    <source>
        <strain evidence="6">ID-206-W2</strain>
    </source>
</reference>
<dbReference type="Pfam" id="PF01124">
    <property type="entry name" value="MAPEG"/>
    <property type="match status" value="1"/>
</dbReference>
<organism evidence="6 8">
    <name type="scientific">Smittium culicis</name>
    <dbReference type="NCBI Taxonomy" id="133412"/>
    <lineage>
        <taxon>Eukaryota</taxon>
        <taxon>Fungi</taxon>
        <taxon>Fungi incertae sedis</taxon>
        <taxon>Zoopagomycota</taxon>
        <taxon>Kickxellomycotina</taxon>
        <taxon>Harpellomycetes</taxon>
        <taxon>Harpellales</taxon>
        <taxon>Legeriomycetaceae</taxon>
        <taxon>Smittium</taxon>
    </lineage>
</organism>
<accession>A0A1R1XKX9</accession>
<evidence type="ECO:0000256" key="1">
    <source>
        <dbReference type="ARBA" id="ARBA00004141"/>
    </source>
</evidence>
<evidence type="ECO:0000256" key="4">
    <source>
        <dbReference type="ARBA" id="ARBA00023136"/>
    </source>
</evidence>
<dbReference type="GO" id="GO:0016020">
    <property type="term" value="C:membrane"/>
    <property type="evidence" value="ECO:0007669"/>
    <property type="project" value="UniProtKB-SubCell"/>
</dbReference>
<sequence length="147" mass="15696">MIAIGTQYAWNLLAVTAMSVQCSMAGLSVAVARKSIGIEYPDMGSGRFSSKLTDEQWLEFNNVMRVHQNYVEGLPVATITTLVSGLFYPKLSAISGAVYILGRFIYGIGYANKGASGRMAGALILDAGLVTNLIASLVGIYHVLSKK</sequence>
<evidence type="ECO:0000313" key="7">
    <source>
        <dbReference type="EMBL" id="OMJ17990.1"/>
    </source>
</evidence>
<dbReference type="InterPro" id="IPR023352">
    <property type="entry name" value="MAPEG-like_dom_sf"/>
</dbReference>
<comment type="subcellular location">
    <subcellularLocation>
        <location evidence="1">Membrane</location>
        <topology evidence="1">Multi-pass membrane protein</topology>
    </subcellularLocation>
</comment>
<dbReference type="GO" id="GO:0004602">
    <property type="term" value="F:glutathione peroxidase activity"/>
    <property type="evidence" value="ECO:0007669"/>
    <property type="project" value="TreeGrafter"/>
</dbReference>
<reference evidence="8" key="2">
    <citation type="submission" date="2017-01" db="EMBL/GenBank/DDBJ databases">
        <authorList>
            <person name="Wang Y."/>
            <person name="White M."/>
            <person name="Kvist S."/>
            <person name="Moncalvo J.-M."/>
        </authorList>
    </citation>
    <scope>NUCLEOTIDE SEQUENCE [LARGE SCALE GENOMIC DNA]</scope>
    <source>
        <strain evidence="8">ID-206-W2</strain>
    </source>
</reference>
<evidence type="ECO:0000256" key="2">
    <source>
        <dbReference type="ARBA" id="ARBA00022692"/>
    </source>
</evidence>
<keyword evidence="3 5" id="KW-1133">Transmembrane helix</keyword>
<dbReference type="Proteomes" id="UP000187429">
    <property type="component" value="Unassembled WGS sequence"/>
</dbReference>
<proteinExistence type="predicted"/>
<protein>
    <submittedName>
        <fullName evidence="6">Microsomal glutathione S-transferase 3</fullName>
    </submittedName>
</protein>
<dbReference type="InterPro" id="IPR050997">
    <property type="entry name" value="MAPEG"/>
</dbReference>
<evidence type="ECO:0000256" key="3">
    <source>
        <dbReference type="ARBA" id="ARBA00022989"/>
    </source>
</evidence>
<gene>
    <name evidence="7" type="ORF">AYI69_g7205</name>
    <name evidence="6" type="ORF">AYI69_g8236</name>
</gene>
<evidence type="ECO:0000313" key="8">
    <source>
        <dbReference type="Proteomes" id="UP000187429"/>
    </source>
</evidence>
<comment type="caution">
    <text evidence="6">The sequence shown here is derived from an EMBL/GenBank/DDBJ whole genome shotgun (WGS) entry which is preliminary data.</text>
</comment>
<dbReference type="OrthoDB" id="410651at2759"/>
<dbReference type="PANTHER" id="PTHR10250:SF26">
    <property type="entry name" value="GLUTATHIONE S-TRANSFERASE 3, MITOCHONDRIAL"/>
    <property type="match status" value="1"/>
</dbReference>
<dbReference type="InterPro" id="IPR001129">
    <property type="entry name" value="Membr-assoc_MAPEG"/>
</dbReference>
<dbReference type="AlphaFoldDB" id="A0A1R1XKX9"/>
<evidence type="ECO:0000313" key="6">
    <source>
        <dbReference type="EMBL" id="OMJ15307.1"/>
    </source>
</evidence>
<feature type="transmembrane region" description="Helical" evidence="5">
    <location>
        <begin position="12"/>
        <end position="32"/>
    </location>
</feature>
<feature type="transmembrane region" description="Helical" evidence="5">
    <location>
        <begin position="91"/>
        <end position="111"/>
    </location>
</feature>
<name>A0A1R1XKX9_9FUNG</name>
<keyword evidence="8" id="KW-1185">Reference proteome</keyword>
<keyword evidence="2 5" id="KW-0812">Transmembrane</keyword>
<dbReference type="PANTHER" id="PTHR10250">
    <property type="entry name" value="MICROSOMAL GLUTATHIONE S-TRANSFERASE"/>
    <property type="match status" value="1"/>
</dbReference>
<keyword evidence="6" id="KW-0808">Transferase</keyword>
<dbReference type="EMBL" id="LSSM01004298">
    <property type="protein sequence ID" value="OMJ15307.1"/>
    <property type="molecule type" value="Genomic_DNA"/>
</dbReference>
<dbReference type="GO" id="GO:0005635">
    <property type="term" value="C:nuclear envelope"/>
    <property type="evidence" value="ECO:0007669"/>
    <property type="project" value="TreeGrafter"/>
</dbReference>
<feature type="transmembrane region" description="Helical" evidence="5">
    <location>
        <begin position="123"/>
        <end position="144"/>
    </location>
</feature>
<dbReference type="GO" id="GO:0005783">
    <property type="term" value="C:endoplasmic reticulum"/>
    <property type="evidence" value="ECO:0007669"/>
    <property type="project" value="TreeGrafter"/>
</dbReference>
<dbReference type="EMBL" id="LSSM01003408">
    <property type="protein sequence ID" value="OMJ17990.1"/>
    <property type="molecule type" value="Genomic_DNA"/>
</dbReference>
<keyword evidence="4 5" id="KW-0472">Membrane</keyword>
<dbReference type="Gene3D" id="1.20.120.550">
    <property type="entry name" value="Membrane associated eicosanoid/glutathione metabolism-like domain"/>
    <property type="match status" value="1"/>
</dbReference>
<evidence type="ECO:0000256" key="5">
    <source>
        <dbReference type="SAM" id="Phobius"/>
    </source>
</evidence>